<comment type="caution">
    <text evidence="3">The sequence shown here is derived from an EMBL/GenBank/DDBJ whole genome shotgun (WGS) entry which is preliminary data.</text>
</comment>
<name>A0A845L7I4_9FIRM</name>
<keyword evidence="4" id="KW-1185">Reference proteome</keyword>
<dbReference type="SUPFAM" id="SSF55469">
    <property type="entry name" value="FMN-dependent nitroreductase-like"/>
    <property type="match status" value="1"/>
</dbReference>
<dbReference type="PANTHER" id="PTHR23026">
    <property type="entry name" value="NADPH NITROREDUCTASE"/>
    <property type="match status" value="1"/>
</dbReference>
<accession>A0A845L7I4</accession>
<dbReference type="AlphaFoldDB" id="A0A845L7I4"/>
<protein>
    <submittedName>
        <fullName evidence="3">NAD(P)H-flavin oxidoreductase</fullName>
    </submittedName>
</protein>
<proteinExistence type="predicted"/>
<dbReference type="PANTHER" id="PTHR23026:SF123">
    <property type="entry name" value="NAD(P)H NITROREDUCTASE RV3131-RELATED"/>
    <property type="match status" value="1"/>
</dbReference>
<dbReference type="Pfam" id="PF00881">
    <property type="entry name" value="Nitroreductase"/>
    <property type="match status" value="1"/>
</dbReference>
<feature type="region of interest" description="Disordered" evidence="1">
    <location>
        <begin position="188"/>
        <end position="212"/>
    </location>
</feature>
<dbReference type="OrthoDB" id="9812105at2"/>
<gene>
    <name evidence="3" type="ORF">GTO91_08220</name>
</gene>
<dbReference type="EMBL" id="WXEY01000006">
    <property type="protein sequence ID" value="MZP29688.1"/>
    <property type="molecule type" value="Genomic_DNA"/>
</dbReference>
<dbReference type="InterPro" id="IPR050627">
    <property type="entry name" value="Nitroreductase/BluB"/>
</dbReference>
<dbReference type="InterPro" id="IPR000415">
    <property type="entry name" value="Nitroreductase-like"/>
</dbReference>
<dbReference type="GO" id="GO:0016491">
    <property type="term" value="F:oxidoreductase activity"/>
    <property type="evidence" value="ECO:0007669"/>
    <property type="project" value="InterPro"/>
</dbReference>
<dbReference type="Proteomes" id="UP000463470">
    <property type="component" value="Unassembled WGS sequence"/>
</dbReference>
<evidence type="ECO:0000313" key="3">
    <source>
        <dbReference type="EMBL" id="MZP29688.1"/>
    </source>
</evidence>
<organism evidence="3 4">
    <name type="scientific">Heliomicrobium undosum</name>
    <dbReference type="NCBI Taxonomy" id="121734"/>
    <lineage>
        <taxon>Bacteria</taxon>
        <taxon>Bacillati</taxon>
        <taxon>Bacillota</taxon>
        <taxon>Clostridia</taxon>
        <taxon>Eubacteriales</taxon>
        <taxon>Heliobacteriaceae</taxon>
        <taxon>Heliomicrobium</taxon>
    </lineage>
</organism>
<evidence type="ECO:0000256" key="1">
    <source>
        <dbReference type="SAM" id="MobiDB-lite"/>
    </source>
</evidence>
<sequence>MDLASSIQGRRSIRKYKPDEPPVEVIEQIIVAGLWAPSNMNIQPWRFVVVRGEKRVDLLAVIGRSGQSILPKLERIFADKPKVIKFTLEFFQDLGRAPILIFCYGPAECAPPPGDLNLQERRVAHFEYSTNLQSVAASIQNMLLAAHANGLGTCWMTGPLHVADEVNERLGVAGQELVALITLGYPDQSPPAPPRKPGRVTWVGFENRKAGD</sequence>
<reference evidence="3 4" key="1">
    <citation type="submission" date="2020-01" db="EMBL/GenBank/DDBJ databases">
        <title>Whole-genome sequence of Heliobacterium undosum DSM 13378.</title>
        <authorList>
            <person name="Kyndt J.A."/>
            <person name="Meyer T.E."/>
        </authorList>
    </citation>
    <scope>NUCLEOTIDE SEQUENCE [LARGE SCALE GENOMIC DNA]</scope>
    <source>
        <strain evidence="3 4">DSM 13378</strain>
    </source>
</reference>
<dbReference type="InterPro" id="IPR029479">
    <property type="entry name" value="Nitroreductase"/>
</dbReference>
<dbReference type="RefSeq" id="WP_161257580.1">
    <property type="nucleotide sequence ID" value="NZ_WXEY01000006.1"/>
</dbReference>
<evidence type="ECO:0000259" key="2">
    <source>
        <dbReference type="Pfam" id="PF00881"/>
    </source>
</evidence>
<evidence type="ECO:0000313" key="4">
    <source>
        <dbReference type="Proteomes" id="UP000463470"/>
    </source>
</evidence>
<feature type="domain" description="Nitroreductase" evidence="2">
    <location>
        <begin position="7"/>
        <end position="185"/>
    </location>
</feature>
<dbReference type="Gene3D" id="3.40.109.10">
    <property type="entry name" value="NADH Oxidase"/>
    <property type="match status" value="1"/>
</dbReference>